<keyword evidence="3" id="KW-1185">Reference proteome</keyword>
<evidence type="ECO:0000313" key="3">
    <source>
        <dbReference type="Proteomes" id="UP000076532"/>
    </source>
</evidence>
<dbReference type="EMBL" id="KV417572">
    <property type="protein sequence ID" value="KZP18454.1"/>
    <property type="molecule type" value="Genomic_DNA"/>
</dbReference>
<feature type="compositionally biased region" description="Basic and acidic residues" evidence="1">
    <location>
        <begin position="8"/>
        <end position="21"/>
    </location>
</feature>
<sequence>MRTTRKRAREENREQRNDTHAKAHMSGADLCLISTSCFCFPATRYRSATVSSPASLSLRALSLCFCASIAITSSPSRSATPYSSSVAVTVPSASCRGRPCAELSCSCPMFFVPAPLHHIPPPS</sequence>
<reference evidence="2 3" key="1">
    <citation type="journal article" date="2016" name="Mol. Biol. Evol.">
        <title>Comparative Genomics of Early-Diverging Mushroom-Forming Fungi Provides Insights into the Origins of Lignocellulose Decay Capabilities.</title>
        <authorList>
            <person name="Nagy L.G."/>
            <person name="Riley R."/>
            <person name="Tritt A."/>
            <person name="Adam C."/>
            <person name="Daum C."/>
            <person name="Floudas D."/>
            <person name="Sun H."/>
            <person name="Yadav J.S."/>
            <person name="Pangilinan J."/>
            <person name="Larsson K.H."/>
            <person name="Matsuura K."/>
            <person name="Barry K."/>
            <person name="Labutti K."/>
            <person name="Kuo R."/>
            <person name="Ohm R.A."/>
            <person name="Bhattacharya S.S."/>
            <person name="Shirouzu T."/>
            <person name="Yoshinaga Y."/>
            <person name="Martin F.M."/>
            <person name="Grigoriev I.V."/>
            <person name="Hibbett D.S."/>
        </authorList>
    </citation>
    <scope>NUCLEOTIDE SEQUENCE [LARGE SCALE GENOMIC DNA]</scope>
    <source>
        <strain evidence="2 3">CBS 109695</strain>
    </source>
</reference>
<proteinExistence type="predicted"/>
<dbReference type="AlphaFoldDB" id="A0A166H3X2"/>
<evidence type="ECO:0000313" key="2">
    <source>
        <dbReference type="EMBL" id="KZP18454.1"/>
    </source>
</evidence>
<accession>A0A166H3X2</accession>
<feature type="region of interest" description="Disordered" evidence="1">
    <location>
        <begin position="1"/>
        <end position="22"/>
    </location>
</feature>
<evidence type="ECO:0000256" key="1">
    <source>
        <dbReference type="SAM" id="MobiDB-lite"/>
    </source>
</evidence>
<protein>
    <submittedName>
        <fullName evidence="2">Uncharacterized protein</fullName>
    </submittedName>
</protein>
<organism evidence="2 3">
    <name type="scientific">Athelia psychrophila</name>
    <dbReference type="NCBI Taxonomy" id="1759441"/>
    <lineage>
        <taxon>Eukaryota</taxon>
        <taxon>Fungi</taxon>
        <taxon>Dikarya</taxon>
        <taxon>Basidiomycota</taxon>
        <taxon>Agaricomycotina</taxon>
        <taxon>Agaricomycetes</taxon>
        <taxon>Agaricomycetidae</taxon>
        <taxon>Atheliales</taxon>
        <taxon>Atheliaceae</taxon>
        <taxon>Athelia</taxon>
    </lineage>
</organism>
<name>A0A166H3X2_9AGAM</name>
<dbReference type="Proteomes" id="UP000076532">
    <property type="component" value="Unassembled WGS sequence"/>
</dbReference>
<gene>
    <name evidence="2" type="ORF">FIBSPDRAFT_591843</name>
</gene>